<dbReference type="InterPro" id="IPR004680">
    <property type="entry name" value="Cit_transptr-like_dom"/>
</dbReference>
<dbReference type="AlphaFoldDB" id="A0A1A9F0P9"/>
<comment type="subcellular location">
    <subcellularLocation>
        <location evidence="1">Membrane</location>
        <topology evidence="1">Multi-pass membrane protein</topology>
    </subcellularLocation>
</comment>
<dbReference type="GO" id="GO:0008324">
    <property type="term" value="F:monoatomic cation transmembrane transporter activity"/>
    <property type="evidence" value="ECO:0007669"/>
    <property type="project" value="InterPro"/>
</dbReference>
<dbReference type="KEGG" id="mars:A8C75_15430"/>
<dbReference type="Pfam" id="PF03600">
    <property type="entry name" value="CitMHS"/>
    <property type="match status" value="1"/>
</dbReference>
<keyword evidence="5 7" id="KW-1133">Transmembrane helix</keyword>
<feature type="transmembrane region" description="Helical" evidence="7">
    <location>
        <begin position="507"/>
        <end position="525"/>
    </location>
</feature>
<gene>
    <name evidence="9" type="ORF">A8C75_15430</name>
</gene>
<feature type="domain" description="RCK C-terminal" evidence="8">
    <location>
        <begin position="300"/>
        <end position="385"/>
    </location>
</feature>
<feature type="transmembrane region" description="Helical" evidence="7">
    <location>
        <begin position="478"/>
        <end position="501"/>
    </location>
</feature>
<dbReference type="Gene3D" id="3.30.70.1450">
    <property type="entry name" value="Regulator of K+ conductance, C-terminal domain"/>
    <property type="match status" value="2"/>
</dbReference>
<dbReference type="STRING" id="1821621.A8C75_15430"/>
<keyword evidence="2" id="KW-0813">Transport</keyword>
<keyword evidence="10" id="KW-1185">Reference proteome</keyword>
<evidence type="ECO:0000256" key="3">
    <source>
        <dbReference type="ARBA" id="ARBA00022692"/>
    </source>
</evidence>
<evidence type="ECO:0000256" key="1">
    <source>
        <dbReference type="ARBA" id="ARBA00004141"/>
    </source>
</evidence>
<dbReference type="PANTHER" id="PTHR43652">
    <property type="entry name" value="BASIC AMINO ACID ANTIPORTER YFCC-RELATED"/>
    <property type="match status" value="1"/>
</dbReference>
<dbReference type="SUPFAM" id="SSF116726">
    <property type="entry name" value="TrkA C-terminal domain-like"/>
    <property type="match status" value="2"/>
</dbReference>
<feature type="domain" description="RCK C-terminal" evidence="8">
    <location>
        <begin position="208"/>
        <end position="292"/>
    </location>
</feature>
<dbReference type="PANTHER" id="PTHR43652:SF2">
    <property type="entry name" value="BASIC AMINO ACID ANTIPORTER YFCC-RELATED"/>
    <property type="match status" value="1"/>
</dbReference>
<dbReference type="InterPro" id="IPR051679">
    <property type="entry name" value="DASS-Related_Transporters"/>
</dbReference>
<dbReference type="EMBL" id="CP015839">
    <property type="protein sequence ID" value="ANG63735.1"/>
    <property type="molecule type" value="Genomic_DNA"/>
</dbReference>
<evidence type="ECO:0000256" key="6">
    <source>
        <dbReference type="ARBA" id="ARBA00023136"/>
    </source>
</evidence>
<dbReference type="GO" id="GO:0006813">
    <property type="term" value="P:potassium ion transport"/>
    <property type="evidence" value="ECO:0007669"/>
    <property type="project" value="InterPro"/>
</dbReference>
<evidence type="ECO:0000313" key="9">
    <source>
        <dbReference type="EMBL" id="ANG63735.1"/>
    </source>
</evidence>
<proteinExistence type="predicted"/>
<dbReference type="GO" id="GO:0005886">
    <property type="term" value="C:plasma membrane"/>
    <property type="evidence" value="ECO:0007669"/>
    <property type="project" value="TreeGrafter"/>
</dbReference>
<feature type="transmembrane region" description="Helical" evidence="7">
    <location>
        <begin position="532"/>
        <end position="550"/>
    </location>
</feature>
<reference evidence="10" key="1">
    <citation type="submission" date="2016-05" db="EMBL/GenBank/DDBJ databases">
        <authorList>
            <person name="Baek K."/>
            <person name="Yang S.-J."/>
        </authorList>
    </citation>
    <scope>NUCLEOTIDE SEQUENCE [LARGE SCALE GENOMIC DNA]</scope>
    <source>
        <strain evidence="10">ST58-10</strain>
    </source>
</reference>
<name>A0A1A9F0P9_9GAMM</name>
<evidence type="ECO:0000259" key="8">
    <source>
        <dbReference type="PROSITE" id="PS51202"/>
    </source>
</evidence>
<keyword evidence="3 7" id="KW-0812">Transmembrane</keyword>
<dbReference type="InterPro" id="IPR031312">
    <property type="entry name" value="Na/sul_symport_CS"/>
</dbReference>
<evidence type="ECO:0000256" key="7">
    <source>
        <dbReference type="SAM" id="Phobius"/>
    </source>
</evidence>
<sequence>MNFEQWLISAILLATLVLFVWGKYRHDVVAAIALGLCVLAGLVTAEDAFAGFGHPAVVTVAAVLVISDALRRSGVVDLIVQKILPYTEHPLSHILIMTSVVTVASAFMNNVGALALMLPVALATCSKHQRSPALILMPLAFGSILGGMTTAIGTPPNIIIAMMRAEVSGESFNMFDFSPVGVAIAIIGVLFITLLGWRLIPAARLKRSSPEQLFAIDEYLTEVIVTADSGLVGRPVEDIDGLDDGSIEVVGVAHRHGKTLSMRPGQRLNAGDILILQADPSEIQPLLDKNDLELITSADKKFAELTQGDLTLVEGVIKRGSVLEGRDVPFLRRRSGSSLALVGLAREGQQIRRRLRREQFQAGDILLLQGAADDVDEQLSELGMIPLAERNLSLGQPKKIAIALTIFAVAIALGVAKVLPLAVVFFLAVVVYLLLEILPVRNLYDAIDWPVIILLSAMIPVGSALQSTGLTQLLAAEVLALTEGIPVYLVIGLVLVVTMFLSDIINNAATAVIMAPLAYGIAMGLGVSPDPFFMAVAVGASCAFLTPIGHQSNTLVLGPGGYAFGDYWRMGLPLEILIVLLAVPLILLVWPL</sequence>
<keyword evidence="6 7" id="KW-0472">Membrane</keyword>
<dbReference type="CDD" id="cd01115">
    <property type="entry name" value="SLC13_permease"/>
    <property type="match status" value="1"/>
</dbReference>
<dbReference type="PROSITE" id="PS51202">
    <property type="entry name" value="RCK_C"/>
    <property type="match status" value="2"/>
</dbReference>
<dbReference type="InterPro" id="IPR036721">
    <property type="entry name" value="RCK_C_sf"/>
</dbReference>
<dbReference type="PROSITE" id="PS01271">
    <property type="entry name" value="NA_SULFATE"/>
    <property type="match status" value="1"/>
</dbReference>
<dbReference type="Proteomes" id="UP000078070">
    <property type="component" value="Chromosome"/>
</dbReference>
<reference evidence="9 10" key="2">
    <citation type="journal article" date="2018" name="Int. J. Syst. Evol. Microbiol.">
        <title>Marinobacterium aestuarii sp. nov., a benzene-degrading marine bacterium isolated from estuary sediment.</title>
        <authorList>
            <person name="Bae S.S."/>
            <person name="Jung J."/>
            <person name="Chung D."/>
            <person name="Baek K."/>
        </authorList>
    </citation>
    <scope>NUCLEOTIDE SEQUENCE [LARGE SCALE GENOMIC DNA]</scope>
    <source>
        <strain evidence="9 10">ST58-10</strain>
    </source>
</reference>
<evidence type="ECO:0000313" key="10">
    <source>
        <dbReference type="Proteomes" id="UP000078070"/>
    </source>
</evidence>
<feature type="transmembrane region" description="Helical" evidence="7">
    <location>
        <begin position="447"/>
        <end position="466"/>
    </location>
</feature>
<feature type="transmembrane region" description="Helical" evidence="7">
    <location>
        <begin position="570"/>
        <end position="590"/>
    </location>
</feature>
<feature type="transmembrane region" description="Helical" evidence="7">
    <location>
        <begin position="134"/>
        <end position="160"/>
    </location>
</feature>
<evidence type="ECO:0000256" key="5">
    <source>
        <dbReference type="ARBA" id="ARBA00022989"/>
    </source>
</evidence>
<dbReference type="OrthoDB" id="9809303at2"/>
<dbReference type="InterPro" id="IPR006037">
    <property type="entry name" value="RCK_C"/>
</dbReference>
<feature type="transmembrane region" description="Helical" evidence="7">
    <location>
        <begin position="6"/>
        <end position="21"/>
    </location>
</feature>
<feature type="transmembrane region" description="Helical" evidence="7">
    <location>
        <begin position="94"/>
        <end position="122"/>
    </location>
</feature>
<evidence type="ECO:0000256" key="2">
    <source>
        <dbReference type="ARBA" id="ARBA00022448"/>
    </source>
</evidence>
<evidence type="ECO:0000256" key="4">
    <source>
        <dbReference type="ARBA" id="ARBA00022737"/>
    </source>
</evidence>
<feature type="transmembrane region" description="Helical" evidence="7">
    <location>
        <begin position="402"/>
        <end position="435"/>
    </location>
</feature>
<dbReference type="Pfam" id="PF02080">
    <property type="entry name" value="TrkA_C"/>
    <property type="match status" value="1"/>
</dbReference>
<feature type="transmembrane region" description="Helical" evidence="7">
    <location>
        <begin position="28"/>
        <end position="45"/>
    </location>
</feature>
<dbReference type="RefSeq" id="WP_067384335.1">
    <property type="nucleotide sequence ID" value="NZ_CP015839.1"/>
</dbReference>
<accession>A0A1A9F0P9</accession>
<organism evidence="9 10">
    <name type="scientific">Marinobacterium aestuarii</name>
    <dbReference type="NCBI Taxonomy" id="1821621"/>
    <lineage>
        <taxon>Bacteria</taxon>
        <taxon>Pseudomonadati</taxon>
        <taxon>Pseudomonadota</taxon>
        <taxon>Gammaproteobacteria</taxon>
        <taxon>Oceanospirillales</taxon>
        <taxon>Oceanospirillaceae</taxon>
        <taxon>Marinobacterium</taxon>
    </lineage>
</organism>
<protein>
    <submittedName>
        <fullName evidence="9">Potassium transporter TrkA</fullName>
    </submittedName>
</protein>
<feature type="transmembrane region" description="Helical" evidence="7">
    <location>
        <begin position="180"/>
        <end position="200"/>
    </location>
</feature>
<keyword evidence="4" id="KW-0677">Repeat</keyword>